<feature type="transmembrane region" description="Helical" evidence="2">
    <location>
        <begin position="372"/>
        <end position="401"/>
    </location>
</feature>
<evidence type="ECO:0000256" key="2">
    <source>
        <dbReference type="SAM" id="Phobius"/>
    </source>
</evidence>
<keyword evidence="2" id="KW-1133">Transmembrane helix</keyword>
<feature type="transmembrane region" description="Helical" evidence="2">
    <location>
        <begin position="221"/>
        <end position="241"/>
    </location>
</feature>
<name>A0ABX7Y7G6_9ACTN</name>
<feature type="transmembrane region" description="Helical" evidence="2">
    <location>
        <begin position="464"/>
        <end position="485"/>
    </location>
</feature>
<evidence type="ECO:0000313" key="4">
    <source>
        <dbReference type="Proteomes" id="UP000678513"/>
    </source>
</evidence>
<feature type="transmembrane region" description="Helical" evidence="2">
    <location>
        <begin position="162"/>
        <end position="181"/>
    </location>
</feature>
<keyword evidence="2" id="KW-0472">Membrane</keyword>
<dbReference type="RefSeq" id="WP_212324417.1">
    <property type="nucleotide sequence ID" value="NZ_AP024463.1"/>
</dbReference>
<feature type="transmembrane region" description="Helical" evidence="2">
    <location>
        <begin position="71"/>
        <end position="91"/>
    </location>
</feature>
<sequence>MSVEASQHQRVEPARASDAPEPEMRPVAVDEQATEAESRVNRFWLAVFLATFGAFAATGVIAGAQGGAMGLLVAIALHTVPGLVIGLVTRLRGMDLILAWFVGSLGVLILCSFPFAINNLWHPRAIAASILVLSVAGAVWAARTHPSGTHATWLRQAFRASAGPVGLATAGFLLAVITAAVRAQPPSYYGAAWAAGPFWFIGLGAIVFAVCWAFSSTRGLGWSIVLLATVVPMSQAMMYGMPTVQVAARHIGIVQQLITNNGLDRNEGIYQAYSGLFTSSALVQQAAGWSDMMLYAAVFGAVGAGVNCLAVAALARYFVDDERAWWAALVFALGSSLTTSFYAPQVVGLAFVTVATMALLRNSAGLRWSRIAAAAMLSVTVAFTHQISPFLATLVCIALVVVRLMKLWWAPAVLITPAVIWALLNRGVLKSYVSADELFNILKNFRTPTRQTSSALSPDLINMVTFRVPAFALFCIGVAAIVALVRFRNKMTLGLALAAASPVGLFAASSYGAEGAFRVTLFCLPWLAIIGSINLPKTGRRFWTVPWHPVRNAGVVALTLVFVIGTTGMDYTRVMREENVKAIRWIESHITDESQVYTLGTELADPLPLSGKDVFYISRELLLLNEPGIEEVYPSKVGDEYDPQADLQLLMRYWMARPGDVRYVLATASMKAFDQRYGQQLVSDQTRLEEALRNWPGVTVVYQGDGAAVYQLPEGGSS</sequence>
<gene>
    <name evidence="3" type="ORF">J5A65_01570</name>
</gene>
<dbReference type="EMBL" id="CP072384">
    <property type="protein sequence ID" value="QUC08468.1"/>
    <property type="molecule type" value="Genomic_DNA"/>
</dbReference>
<reference evidence="3 4" key="1">
    <citation type="submission" date="2021-03" db="EMBL/GenBank/DDBJ databases">
        <title>Human Oral Microbial Genomes.</title>
        <authorList>
            <person name="Johnston C.D."/>
            <person name="Chen T."/>
            <person name="Dewhirst F.E."/>
        </authorList>
    </citation>
    <scope>NUCLEOTIDE SEQUENCE [LARGE SCALE GENOMIC DNA]</scope>
    <source>
        <strain evidence="3 4">DSMZ 100122</strain>
    </source>
</reference>
<feature type="transmembrane region" description="Helical" evidence="2">
    <location>
        <begin position="339"/>
        <end position="360"/>
    </location>
</feature>
<keyword evidence="4" id="KW-1185">Reference proteome</keyword>
<feature type="transmembrane region" description="Helical" evidence="2">
    <location>
        <begin position="515"/>
        <end position="533"/>
    </location>
</feature>
<feature type="transmembrane region" description="Helical" evidence="2">
    <location>
        <begin position="43"/>
        <end position="64"/>
    </location>
</feature>
<feature type="transmembrane region" description="Helical" evidence="2">
    <location>
        <begin position="97"/>
        <end position="117"/>
    </location>
</feature>
<dbReference type="Proteomes" id="UP000678513">
    <property type="component" value="Chromosome"/>
</dbReference>
<feature type="transmembrane region" description="Helical" evidence="2">
    <location>
        <begin position="294"/>
        <end position="319"/>
    </location>
</feature>
<proteinExistence type="predicted"/>
<feature type="transmembrane region" description="Helical" evidence="2">
    <location>
        <begin position="491"/>
        <end position="508"/>
    </location>
</feature>
<evidence type="ECO:0000313" key="3">
    <source>
        <dbReference type="EMBL" id="QUC08468.1"/>
    </source>
</evidence>
<feature type="region of interest" description="Disordered" evidence="1">
    <location>
        <begin position="1"/>
        <end position="31"/>
    </location>
</feature>
<keyword evidence="2" id="KW-0812">Transmembrane</keyword>
<organism evidence="3 4">
    <name type="scientific">Arachnia rubra</name>
    <dbReference type="NCBI Taxonomy" id="1547448"/>
    <lineage>
        <taxon>Bacteria</taxon>
        <taxon>Bacillati</taxon>
        <taxon>Actinomycetota</taxon>
        <taxon>Actinomycetes</taxon>
        <taxon>Propionibacteriales</taxon>
        <taxon>Propionibacteriaceae</taxon>
        <taxon>Arachnia</taxon>
    </lineage>
</organism>
<evidence type="ECO:0000256" key="1">
    <source>
        <dbReference type="SAM" id="MobiDB-lite"/>
    </source>
</evidence>
<feature type="transmembrane region" description="Helical" evidence="2">
    <location>
        <begin position="553"/>
        <end position="571"/>
    </location>
</feature>
<protein>
    <submittedName>
        <fullName evidence="3">Uncharacterized protein</fullName>
    </submittedName>
</protein>
<accession>A0ABX7Y7G6</accession>
<feature type="transmembrane region" description="Helical" evidence="2">
    <location>
        <begin position="407"/>
        <end position="424"/>
    </location>
</feature>
<feature type="transmembrane region" description="Helical" evidence="2">
    <location>
        <begin position="193"/>
        <end position="215"/>
    </location>
</feature>
<feature type="transmembrane region" description="Helical" evidence="2">
    <location>
        <begin position="124"/>
        <end position="142"/>
    </location>
</feature>